<accession>A0A834WDE3</accession>
<comment type="caution">
    <text evidence="2">The sequence shown here is derived from an EMBL/GenBank/DDBJ whole genome shotgun (WGS) entry which is preliminary data.</text>
</comment>
<reference evidence="2" key="1">
    <citation type="submission" date="2020-09" db="EMBL/GenBank/DDBJ databases">
        <title>Genome-Enabled Discovery of Anthraquinone Biosynthesis in Senna tora.</title>
        <authorList>
            <person name="Kang S.-H."/>
            <person name="Pandey R.P."/>
            <person name="Lee C.-M."/>
            <person name="Sim J.-S."/>
            <person name="Jeong J.-T."/>
            <person name="Choi B.-S."/>
            <person name="Jung M."/>
            <person name="Ginzburg D."/>
            <person name="Zhao K."/>
            <person name="Won S.Y."/>
            <person name="Oh T.-J."/>
            <person name="Yu Y."/>
            <person name="Kim N.-H."/>
            <person name="Lee O.R."/>
            <person name="Lee T.-H."/>
            <person name="Bashyal P."/>
            <person name="Kim T.-S."/>
            <person name="Lee W.-H."/>
            <person name="Kawkins C."/>
            <person name="Kim C.-K."/>
            <person name="Kim J.S."/>
            <person name="Ahn B.O."/>
            <person name="Rhee S.Y."/>
            <person name="Sohng J.K."/>
        </authorList>
    </citation>
    <scope>NUCLEOTIDE SEQUENCE</scope>
    <source>
        <tissue evidence="2">Leaf</tissue>
    </source>
</reference>
<proteinExistence type="predicted"/>
<keyword evidence="3" id="KW-1185">Reference proteome</keyword>
<sequence length="32" mass="3674">MGMKQSQEFYKHVPKWGSSKPMSIPLPKIANK</sequence>
<feature type="region of interest" description="Disordered" evidence="1">
    <location>
        <begin position="1"/>
        <end position="32"/>
    </location>
</feature>
<organism evidence="2 3">
    <name type="scientific">Senna tora</name>
    <dbReference type="NCBI Taxonomy" id="362788"/>
    <lineage>
        <taxon>Eukaryota</taxon>
        <taxon>Viridiplantae</taxon>
        <taxon>Streptophyta</taxon>
        <taxon>Embryophyta</taxon>
        <taxon>Tracheophyta</taxon>
        <taxon>Spermatophyta</taxon>
        <taxon>Magnoliopsida</taxon>
        <taxon>eudicotyledons</taxon>
        <taxon>Gunneridae</taxon>
        <taxon>Pentapetalae</taxon>
        <taxon>rosids</taxon>
        <taxon>fabids</taxon>
        <taxon>Fabales</taxon>
        <taxon>Fabaceae</taxon>
        <taxon>Caesalpinioideae</taxon>
        <taxon>Cassia clade</taxon>
        <taxon>Senna</taxon>
    </lineage>
</organism>
<evidence type="ECO:0000313" key="3">
    <source>
        <dbReference type="Proteomes" id="UP000634136"/>
    </source>
</evidence>
<evidence type="ECO:0000256" key="1">
    <source>
        <dbReference type="SAM" id="MobiDB-lite"/>
    </source>
</evidence>
<name>A0A834WDE3_9FABA</name>
<dbReference type="Proteomes" id="UP000634136">
    <property type="component" value="Unassembled WGS sequence"/>
</dbReference>
<protein>
    <submittedName>
        <fullName evidence="2">Uncharacterized protein</fullName>
    </submittedName>
</protein>
<evidence type="ECO:0000313" key="2">
    <source>
        <dbReference type="EMBL" id="KAF7813034.1"/>
    </source>
</evidence>
<dbReference type="AlphaFoldDB" id="A0A834WDE3"/>
<gene>
    <name evidence="2" type="ORF">G2W53_034010</name>
</gene>
<dbReference type="EMBL" id="JAAIUW010000010">
    <property type="protein sequence ID" value="KAF7813034.1"/>
    <property type="molecule type" value="Genomic_DNA"/>
</dbReference>